<proteinExistence type="inferred from homology"/>
<dbReference type="EMBL" id="JOKQ01000010">
    <property type="protein sequence ID" value="KHN69024.1"/>
    <property type="molecule type" value="Genomic_DNA"/>
</dbReference>
<dbReference type="Pfam" id="PF01900">
    <property type="entry name" value="RNase_P_Rpp14"/>
    <property type="match status" value="1"/>
</dbReference>
<dbReference type="GO" id="GO:0005730">
    <property type="term" value="C:nucleolus"/>
    <property type="evidence" value="ECO:0007669"/>
    <property type="project" value="TreeGrafter"/>
</dbReference>
<evidence type="ECO:0000256" key="1">
    <source>
        <dbReference type="ARBA" id="ARBA00004123"/>
    </source>
</evidence>
<accession>A0A0B2UIF2</accession>
<reference evidence="6 7" key="1">
    <citation type="journal article" date="2014" name="MBio">
        <title>The Ordospora colligata genome; evolution of extreme reduction in microsporidia and host-to-parasite horizontal gene transfer.</title>
        <authorList>
            <person name="Pombert J.-F."/>
            <person name="Haag K.L."/>
            <person name="Beidas S."/>
            <person name="Ebert D."/>
            <person name="Keeling P.J."/>
        </authorList>
    </citation>
    <scope>NUCLEOTIDE SEQUENCE [LARGE SCALE GENOMIC DNA]</scope>
    <source>
        <strain evidence="6 7">OC4</strain>
    </source>
</reference>
<keyword evidence="7" id="KW-1185">Reference proteome</keyword>
<dbReference type="GO" id="GO:0030681">
    <property type="term" value="C:multimeric ribonuclease P complex"/>
    <property type="evidence" value="ECO:0007669"/>
    <property type="project" value="TreeGrafter"/>
</dbReference>
<dbReference type="InterPro" id="IPR002759">
    <property type="entry name" value="Pop5/Rpp14/Rnp2-like"/>
</dbReference>
<dbReference type="EC" id="3.1.26.5" evidence="5"/>
<dbReference type="Gene3D" id="3.30.70.3250">
    <property type="entry name" value="Ribonuclease P, Pop5 subunit"/>
    <property type="match status" value="1"/>
</dbReference>
<comment type="function">
    <text evidence="5">Component of ribonuclease P, a protein complex that generates mature tRNA molecules by cleaving their 5'-ends.</text>
</comment>
<evidence type="ECO:0000256" key="5">
    <source>
        <dbReference type="PIRNR" id="PIRNR023803"/>
    </source>
</evidence>
<evidence type="ECO:0000313" key="7">
    <source>
        <dbReference type="Proteomes" id="UP000031056"/>
    </source>
</evidence>
<dbReference type="AlphaFoldDB" id="A0A0B2UIF2"/>
<keyword evidence="4" id="KW-0539">Nucleus</keyword>
<dbReference type="OrthoDB" id="2189070at2759"/>
<evidence type="ECO:0000256" key="3">
    <source>
        <dbReference type="ARBA" id="ARBA00022694"/>
    </source>
</evidence>
<name>A0A0B2UIF2_9MICR</name>
<dbReference type="PANTHER" id="PTHR15441">
    <property type="entry name" value="RIBONUCLEASE P PROTEIN SUBUNIT P14"/>
    <property type="match status" value="1"/>
</dbReference>
<sequence>MVRQKMRYIAVRIRFEKERNISLETSLLPFLKAKLMDDYGVSGLSKAGHLSVVEYMKHCKIALIRCDVSGYKNLLFTLATIGELNGLKCSMSTIWVSGILKKAMKRILKYVNAEKSMAKAMSK</sequence>
<dbReference type="GO" id="GO:0004526">
    <property type="term" value="F:ribonuclease P activity"/>
    <property type="evidence" value="ECO:0007669"/>
    <property type="project" value="UniProtKB-EC"/>
</dbReference>
<dbReference type="InterPro" id="IPR038085">
    <property type="entry name" value="Rnp2-like_sf"/>
</dbReference>
<dbReference type="InParanoid" id="A0A0B2UIF2"/>
<dbReference type="PIRSF" id="PIRSF023803">
    <property type="entry name" value="Ribonuclease_P_prd"/>
    <property type="match status" value="1"/>
</dbReference>
<evidence type="ECO:0000256" key="2">
    <source>
        <dbReference type="ARBA" id="ARBA00010800"/>
    </source>
</evidence>
<gene>
    <name evidence="6" type="ORF">M896_100080</name>
</gene>
<dbReference type="GO" id="GO:0001682">
    <property type="term" value="P:tRNA 5'-leader removal"/>
    <property type="evidence" value="ECO:0007669"/>
    <property type="project" value="InterPro"/>
</dbReference>
<dbReference type="PANTHER" id="PTHR15441:SF2">
    <property type="entry name" value="RIBONUCLEASE P_MRP PROTEIN SUBUNIT POP5"/>
    <property type="match status" value="1"/>
</dbReference>
<dbReference type="Proteomes" id="UP000031056">
    <property type="component" value="Unassembled WGS sequence"/>
</dbReference>
<comment type="caution">
    <text evidence="6">The sequence shown here is derived from an EMBL/GenBank/DDBJ whole genome shotgun (WGS) entry which is preliminary data.</text>
</comment>
<evidence type="ECO:0000313" key="6">
    <source>
        <dbReference type="EMBL" id="KHN69024.1"/>
    </source>
</evidence>
<dbReference type="RefSeq" id="XP_014563066.1">
    <property type="nucleotide sequence ID" value="XM_014707580.1"/>
</dbReference>
<keyword evidence="3 5" id="KW-0819">tRNA processing</keyword>
<protein>
    <recommendedName>
        <fullName evidence="5">Ribonuclease P/MRP protein subunit POP5</fullName>
        <ecNumber evidence="5">3.1.26.5</ecNumber>
    </recommendedName>
</protein>
<dbReference type="GeneID" id="26262418"/>
<evidence type="ECO:0000256" key="4">
    <source>
        <dbReference type="ARBA" id="ARBA00023242"/>
    </source>
</evidence>
<comment type="subcellular location">
    <subcellularLocation>
        <location evidence="1">Nucleus</location>
    </subcellularLocation>
</comment>
<dbReference type="HOGENOM" id="CLU_162874_0_0_1"/>
<comment type="catalytic activity">
    <reaction evidence="5">
        <text>Endonucleolytic cleavage of RNA, removing 5'-extranucleotides from tRNA precursor.</text>
        <dbReference type="EC" id="3.1.26.5"/>
    </reaction>
</comment>
<organism evidence="6 7">
    <name type="scientific">Ordospora colligata OC4</name>
    <dbReference type="NCBI Taxonomy" id="1354746"/>
    <lineage>
        <taxon>Eukaryota</taxon>
        <taxon>Fungi</taxon>
        <taxon>Fungi incertae sedis</taxon>
        <taxon>Microsporidia</taxon>
        <taxon>Ordosporidae</taxon>
        <taxon>Ordospora</taxon>
    </lineage>
</organism>
<dbReference type="VEuPathDB" id="MicrosporidiaDB:M896_100080"/>
<comment type="similarity">
    <text evidence="2 5">Belongs to the eukaryotic/archaeal RNase P protein component 2 family.</text>
</comment>
<dbReference type="SUPFAM" id="SSF160350">
    <property type="entry name" value="Rnp2-like"/>
    <property type="match status" value="1"/>
</dbReference>
<dbReference type="GO" id="GO:0033204">
    <property type="term" value="F:ribonuclease P RNA binding"/>
    <property type="evidence" value="ECO:0007669"/>
    <property type="project" value="InterPro"/>
</dbReference>
<dbReference type="InterPro" id="IPR016819">
    <property type="entry name" value="RNase_P/MRP_POP5"/>
</dbReference>